<gene>
    <name evidence="3" type="ORF">N4G62_10975</name>
</gene>
<evidence type="ECO:0008006" key="5">
    <source>
        <dbReference type="Google" id="ProtNLM"/>
    </source>
</evidence>
<proteinExistence type="predicted"/>
<feature type="compositionally biased region" description="Polar residues" evidence="1">
    <location>
        <begin position="42"/>
        <end position="52"/>
    </location>
</feature>
<organism evidence="3 4">
    <name type="scientific">Sphingomonas sanguinis</name>
    <dbReference type="NCBI Taxonomy" id="33051"/>
    <lineage>
        <taxon>Bacteria</taxon>
        <taxon>Pseudomonadati</taxon>
        <taxon>Pseudomonadota</taxon>
        <taxon>Alphaproteobacteria</taxon>
        <taxon>Sphingomonadales</taxon>
        <taxon>Sphingomonadaceae</taxon>
        <taxon>Sphingomonas</taxon>
    </lineage>
</organism>
<dbReference type="RefSeq" id="WP_322539510.1">
    <property type="nucleotide sequence ID" value="NZ_JAOBTW010000010.1"/>
</dbReference>
<evidence type="ECO:0000256" key="2">
    <source>
        <dbReference type="SAM" id="SignalP"/>
    </source>
</evidence>
<dbReference type="Proteomes" id="UP001292182">
    <property type="component" value="Unassembled WGS sequence"/>
</dbReference>
<feature type="region of interest" description="Disordered" evidence="1">
    <location>
        <begin position="28"/>
        <end position="61"/>
    </location>
</feature>
<evidence type="ECO:0000313" key="3">
    <source>
        <dbReference type="EMBL" id="MDZ7282550.1"/>
    </source>
</evidence>
<name>A0ABU5LS66_9SPHN</name>
<feature type="compositionally biased region" description="Low complexity" evidence="1">
    <location>
        <begin position="28"/>
        <end position="41"/>
    </location>
</feature>
<accession>A0ABU5LS66</accession>
<reference evidence="4" key="1">
    <citation type="submission" date="2023-07" db="EMBL/GenBank/DDBJ databases">
        <title>Whole genome sequence analysis of rice epiphytic Sphingomonas sanguinis OsEp_Plm_15B2.</title>
        <authorList>
            <person name="Sahu K.P."/>
            <person name="Asharani P."/>
            <person name="Reddy B."/>
            <person name="Kumar A."/>
        </authorList>
    </citation>
    <scope>NUCLEOTIDE SEQUENCE [LARGE SCALE GENOMIC DNA]</scope>
    <source>
        <strain evidence="4">OsEp_Plm_15B2</strain>
    </source>
</reference>
<dbReference type="SUPFAM" id="SSF56935">
    <property type="entry name" value="Porins"/>
    <property type="match status" value="1"/>
</dbReference>
<keyword evidence="2" id="KW-0732">Signal</keyword>
<evidence type="ECO:0000313" key="4">
    <source>
        <dbReference type="Proteomes" id="UP001292182"/>
    </source>
</evidence>
<evidence type="ECO:0000256" key="1">
    <source>
        <dbReference type="SAM" id="MobiDB-lite"/>
    </source>
</evidence>
<protein>
    <recommendedName>
        <fullName evidence="5">Preprotein translocase subunit YajC</fullName>
    </recommendedName>
</protein>
<feature type="chain" id="PRO_5047376840" description="Preprotein translocase subunit YajC" evidence="2">
    <location>
        <begin position="25"/>
        <end position="570"/>
    </location>
</feature>
<comment type="caution">
    <text evidence="3">The sequence shown here is derived from an EMBL/GenBank/DDBJ whole genome shotgun (WGS) entry which is preliminary data.</text>
</comment>
<keyword evidence="4" id="KW-1185">Reference proteome</keyword>
<dbReference type="EMBL" id="JAOBTW010000010">
    <property type="protein sequence ID" value="MDZ7282550.1"/>
    <property type="molecule type" value="Genomic_DNA"/>
</dbReference>
<feature type="signal peptide" evidence="2">
    <location>
        <begin position="1"/>
        <end position="24"/>
    </location>
</feature>
<sequence>MSLTRPVLTGLTCALAAWPGALVAQGQAMPPMAGGTPPATQDSASSDQTGQAPSHAAPQRRRAQLAPYVELGQVLIADLNGGDSVTYTTLAAGVNAQVQTARAQGQVSYRYEHRIGWGDRAGDGDIHSGLARGSYAVTRDLRLEAGALATRTRADIRGAAPGVLVGDVANISQIYSLYAGPSLTTLAGPVQIGANYRLGYSRADTPSIGGLAPGQPRIDYFSDSWNQMASVGATVRPGAIAPVGLSFNASYDRDDAGQLAQRYEGWFARGDVLKPISPYVALTAGIGYERIESSQRDPEVDAAGRPLVDSRGRFITNPDGPRRIAYRTDGVYYDAGVIWRPDRRTSVEGHVGQRYGSLSVTGQARYQASRDVVFQAAVYDGIQTFGRQLRNGLSSLPTDFVETRDAFAQQFNGCVFSAGGTSPGGCLNDALQSVQTAVYRARGIDAIMSYRRGRSTLGFGLGYTSRRLFAPDGAPGLIVSGAQDDSYYGHIFLGRAFGPNSGLNVNGFVNYYVSRLAGAEDVVSLGSTASYYRNFGRLGTTASVGLYHFQVGDLSSALSAQAMIAARYQF</sequence>